<dbReference type="GO" id="GO:0003677">
    <property type="term" value="F:DNA binding"/>
    <property type="evidence" value="ECO:0007669"/>
    <property type="project" value="UniProtKB-KW"/>
</dbReference>
<proteinExistence type="predicted"/>
<dbReference type="GO" id="GO:0003700">
    <property type="term" value="F:DNA-binding transcription factor activity"/>
    <property type="evidence" value="ECO:0007669"/>
    <property type="project" value="TreeGrafter"/>
</dbReference>
<evidence type="ECO:0000259" key="9">
    <source>
        <dbReference type="PROSITE" id="PS51078"/>
    </source>
</evidence>
<dbReference type="SUPFAM" id="SSF55781">
    <property type="entry name" value="GAF domain-like"/>
    <property type="match status" value="1"/>
</dbReference>
<keyword evidence="3" id="KW-0238">DNA-binding</keyword>
<feature type="domain" description="HTH iclR-type" evidence="8">
    <location>
        <begin position="25"/>
        <end position="85"/>
    </location>
</feature>
<keyword evidence="11" id="KW-1185">Reference proteome</keyword>
<evidence type="ECO:0000313" key="11">
    <source>
        <dbReference type="Proteomes" id="UP000094243"/>
    </source>
</evidence>
<dbReference type="GO" id="GO:0045892">
    <property type="term" value="P:negative regulation of DNA-templated transcription"/>
    <property type="evidence" value="ECO:0007669"/>
    <property type="project" value="TreeGrafter"/>
</dbReference>
<dbReference type="PROSITE" id="PS51078">
    <property type="entry name" value="ICLR_ED"/>
    <property type="match status" value="1"/>
</dbReference>
<evidence type="ECO:0000256" key="2">
    <source>
        <dbReference type="ARBA" id="ARBA00023015"/>
    </source>
</evidence>
<name>A0A1E3R8C8_9MYCO</name>
<accession>A0A1E3R8C8</accession>
<evidence type="ECO:0000256" key="7">
    <source>
        <dbReference type="SAM" id="MobiDB-lite"/>
    </source>
</evidence>
<dbReference type="PANTHER" id="PTHR30136:SF24">
    <property type="entry name" value="HTH-TYPE TRANSCRIPTIONAL REPRESSOR ALLR"/>
    <property type="match status" value="1"/>
</dbReference>
<dbReference type="InterPro" id="IPR014757">
    <property type="entry name" value="Tscrpt_reg_IclR_C"/>
</dbReference>
<protein>
    <recommendedName>
        <fullName evidence="6">Glycerol operon regulatory protein</fullName>
    </recommendedName>
</protein>
<dbReference type="Proteomes" id="UP000094243">
    <property type="component" value="Unassembled WGS sequence"/>
</dbReference>
<dbReference type="FunFam" id="1.10.10.10:FF:000056">
    <property type="entry name" value="IclR family transcriptional regulator"/>
    <property type="match status" value="1"/>
</dbReference>
<dbReference type="AlphaFoldDB" id="A0A1E3R8C8"/>
<evidence type="ECO:0000256" key="1">
    <source>
        <dbReference type="ARBA" id="ARBA00022798"/>
    </source>
</evidence>
<gene>
    <name evidence="10" type="ORF">BHQ17_21600</name>
</gene>
<dbReference type="PROSITE" id="PS51077">
    <property type="entry name" value="HTH_ICLR"/>
    <property type="match status" value="1"/>
</dbReference>
<feature type="region of interest" description="Disordered" evidence="7">
    <location>
        <begin position="1"/>
        <end position="25"/>
    </location>
</feature>
<evidence type="ECO:0000259" key="8">
    <source>
        <dbReference type="PROSITE" id="PS51077"/>
    </source>
</evidence>
<sequence length="282" mass="29885">MNQGALALDSAVNSGHDQVDGPSPTNSVVRALEVLAAFGGSRTVLGVSEVAVRAGVPKSTAHRLLNMMSQHGFVRRKGNRYRLGERLFELGTRAVEPRGIRERAVPYMTELHHATLATVHLAVLHNDYVLYVEKIYGHGALPCPSRVGGSNPASCTALGKALLSRSADETVERVLGGRLPRPTRKSLHTADALHRSLQIARDDGFAVDYEELSMGLACVSAPIVDRGTGEAVAALSVSAPTARLNKRRFATLLMTAAEALSPASSLGPVEWIGPHAVNGPPA</sequence>
<dbReference type="GO" id="GO:0006071">
    <property type="term" value="P:glycerol metabolic process"/>
    <property type="evidence" value="ECO:0007669"/>
    <property type="project" value="UniProtKB-KW"/>
</dbReference>
<reference evidence="11" key="1">
    <citation type="submission" date="2016-09" db="EMBL/GenBank/DDBJ databases">
        <authorList>
            <person name="Greninger A.L."/>
            <person name="Jerome K.R."/>
            <person name="Mcnair B."/>
            <person name="Wallis C."/>
            <person name="Fang F."/>
        </authorList>
    </citation>
    <scope>NUCLEOTIDE SEQUENCE [LARGE SCALE GENOMIC DNA]</scope>
    <source>
        <strain evidence="11">M7</strain>
    </source>
</reference>
<evidence type="ECO:0000256" key="3">
    <source>
        <dbReference type="ARBA" id="ARBA00023125"/>
    </source>
</evidence>
<dbReference type="OrthoDB" id="60629at2"/>
<dbReference type="SMART" id="SM00346">
    <property type="entry name" value="HTH_ICLR"/>
    <property type="match status" value="1"/>
</dbReference>
<dbReference type="Pfam" id="PF01614">
    <property type="entry name" value="IclR_C"/>
    <property type="match status" value="1"/>
</dbReference>
<feature type="domain" description="IclR-ED" evidence="9">
    <location>
        <begin position="86"/>
        <end position="269"/>
    </location>
</feature>
<dbReference type="Pfam" id="PF09339">
    <property type="entry name" value="HTH_IclR"/>
    <property type="match status" value="1"/>
</dbReference>
<dbReference type="InterPro" id="IPR050707">
    <property type="entry name" value="HTH_MetabolicPath_Reg"/>
</dbReference>
<dbReference type="RefSeq" id="WP_069407130.1">
    <property type="nucleotide sequence ID" value="NZ_MIGZ01000156.1"/>
</dbReference>
<dbReference type="InterPro" id="IPR005471">
    <property type="entry name" value="Tscrpt_reg_IclR_N"/>
</dbReference>
<dbReference type="EMBL" id="MIGZ01000156">
    <property type="protein sequence ID" value="ODQ86175.1"/>
    <property type="molecule type" value="Genomic_DNA"/>
</dbReference>
<dbReference type="SUPFAM" id="SSF46785">
    <property type="entry name" value="Winged helix' DNA-binding domain"/>
    <property type="match status" value="1"/>
</dbReference>
<evidence type="ECO:0000313" key="10">
    <source>
        <dbReference type="EMBL" id="ODQ86175.1"/>
    </source>
</evidence>
<evidence type="ECO:0000256" key="4">
    <source>
        <dbReference type="ARBA" id="ARBA00023163"/>
    </source>
</evidence>
<keyword evidence="4" id="KW-0804">Transcription</keyword>
<dbReference type="PANTHER" id="PTHR30136">
    <property type="entry name" value="HELIX-TURN-HELIX TRANSCRIPTIONAL REGULATOR, ICLR FAMILY"/>
    <property type="match status" value="1"/>
</dbReference>
<keyword evidence="1" id="KW-0319">Glycerol metabolism</keyword>
<dbReference type="InterPro" id="IPR029016">
    <property type="entry name" value="GAF-like_dom_sf"/>
</dbReference>
<evidence type="ECO:0000256" key="5">
    <source>
        <dbReference type="ARBA" id="ARBA00058938"/>
    </source>
</evidence>
<organism evidence="10 11">
    <name type="scientific">Mycolicibacterium holsaticum</name>
    <dbReference type="NCBI Taxonomy" id="152142"/>
    <lineage>
        <taxon>Bacteria</taxon>
        <taxon>Bacillati</taxon>
        <taxon>Actinomycetota</taxon>
        <taxon>Actinomycetes</taxon>
        <taxon>Mycobacteriales</taxon>
        <taxon>Mycobacteriaceae</taxon>
        <taxon>Mycolicibacterium</taxon>
    </lineage>
</organism>
<comment type="function">
    <text evidence="5">May be an activator protein for the gylABX operon.</text>
</comment>
<dbReference type="Gene3D" id="3.30.450.40">
    <property type="match status" value="1"/>
</dbReference>
<comment type="caution">
    <text evidence="10">The sequence shown here is derived from an EMBL/GenBank/DDBJ whole genome shotgun (WGS) entry which is preliminary data.</text>
</comment>
<dbReference type="InterPro" id="IPR036388">
    <property type="entry name" value="WH-like_DNA-bd_sf"/>
</dbReference>
<dbReference type="Gene3D" id="1.10.10.10">
    <property type="entry name" value="Winged helix-like DNA-binding domain superfamily/Winged helix DNA-binding domain"/>
    <property type="match status" value="1"/>
</dbReference>
<keyword evidence="2" id="KW-0805">Transcription regulation</keyword>
<evidence type="ECO:0000256" key="6">
    <source>
        <dbReference type="ARBA" id="ARBA00070406"/>
    </source>
</evidence>
<dbReference type="InterPro" id="IPR036390">
    <property type="entry name" value="WH_DNA-bd_sf"/>
</dbReference>